<dbReference type="EC" id="2.4.-.-" evidence="5"/>
<feature type="compositionally biased region" description="Low complexity" evidence="3">
    <location>
        <begin position="227"/>
        <end position="239"/>
    </location>
</feature>
<dbReference type="InterPro" id="IPR028098">
    <property type="entry name" value="Glyco_trans_4-like_N"/>
</dbReference>
<dbReference type="SUPFAM" id="SSF53756">
    <property type="entry name" value="UDP-Glycosyltransferase/glycogen phosphorylase"/>
    <property type="match status" value="1"/>
</dbReference>
<sequence>MRVAHVVTLVSDGGAYGGPVSVATAQLGELSARGHETVLLALWRGAGEAPATWDGVRLHARRARALVPGTGFLGLLNPRLLRGLWRYAGEADVVHVHAGRDLVSLAALAVTALRGRRLVVQTHGMVQPRDGAVARVFDALYVPLLRRARACLVLTTEEAAGLSHILGPEGPPLVPLRNGVRVALAGRATGGTGDRSGPDGPGPSTPPPAAPGAPRPGAPAPGREVTASGSGSLSVAGAGPDASRLSGSSGVASRPGAPASGSGASGPSPEA</sequence>
<evidence type="ECO:0000313" key="6">
    <source>
        <dbReference type="Proteomes" id="UP000675554"/>
    </source>
</evidence>
<feature type="non-terminal residue" evidence="5">
    <location>
        <position position="271"/>
    </location>
</feature>
<evidence type="ECO:0000313" key="5">
    <source>
        <dbReference type="EMBL" id="MBR7675198.1"/>
    </source>
</evidence>
<feature type="domain" description="Glycosyltransferase subfamily 4-like N-terminal" evidence="4">
    <location>
        <begin position="17"/>
        <end position="179"/>
    </location>
</feature>
<proteinExistence type="predicted"/>
<name>A0A8T4IU34_9ACTN</name>
<dbReference type="GO" id="GO:0016757">
    <property type="term" value="F:glycosyltransferase activity"/>
    <property type="evidence" value="ECO:0007669"/>
    <property type="project" value="UniProtKB-KW"/>
</dbReference>
<comment type="caution">
    <text evidence="5">The sequence shown here is derived from an EMBL/GenBank/DDBJ whole genome shotgun (WGS) entry which is preliminary data.</text>
</comment>
<dbReference type="EMBL" id="JAGSMN010000444">
    <property type="protein sequence ID" value="MBR7675198.1"/>
    <property type="molecule type" value="Genomic_DNA"/>
</dbReference>
<feature type="compositionally biased region" description="Pro residues" evidence="3">
    <location>
        <begin position="200"/>
        <end position="219"/>
    </location>
</feature>
<evidence type="ECO:0000256" key="2">
    <source>
        <dbReference type="ARBA" id="ARBA00022679"/>
    </source>
</evidence>
<evidence type="ECO:0000259" key="4">
    <source>
        <dbReference type="Pfam" id="PF13579"/>
    </source>
</evidence>
<dbReference type="Gene3D" id="3.40.50.2000">
    <property type="entry name" value="Glycogen Phosphorylase B"/>
    <property type="match status" value="1"/>
</dbReference>
<reference evidence="5" key="1">
    <citation type="submission" date="2021-04" db="EMBL/GenBank/DDBJ databases">
        <title>Sequencing of actinobacteria type strains.</title>
        <authorList>
            <person name="Nguyen G.-S."/>
            <person name="Wentzel A."/>
        </authorList>
    </citation>
    <scope>NUCLEOTIDE SEQUENCE</scope>
    <source>
        <strain evidence="5">DSM 42095</strain>
    </source>
</reference>
<evidence type="ECO:0000256" key="1">
    <source>
        <dbReference type="ARBA" id="ARBA00022676"/>
    </source>
</evidence>
<evidence type="ECO:0000256" key="3">
    <source>
        <dbReference type="SAM" id="MobiDB-lite"/>
    </source>
</evidence>
<organism evidence="5 6">
    <name type="scientific">Streptomyces daliensis</name>
    <dbReference type="NCBI Taxonomy" id="299421"/>
    <lineage>
        <taxon>Bacteria</taxon>
        <taxon>Bacillati</taxon>
        <taxon>Actinomycetota</taxon>
        <taxon>Actinomycetes</taxon>
        <taxon>Kitasatosporales</taxon>
        <taxon>Streptomycetaceae</taxon>
        <taxon>Streptomyces</taxon>
    </lineage>
</organism>
<feature type="region of interest" description="Disordered" evidence="3">
    <location>
        <begin position="187"/>
        <end position="271"/>
    </location>
</feature>
<dbReference type="Proteomes" id="UP000675554">
    <property type="component" value="Unassembled WGS sequence"/>
</dbReference>
<accession>A0A8T4IU34</accession>
<dbReference type="AlphaFoldDB" id="A0A8T4IU34"/>
<protein>
    <submittedName>
        <fullName evidence="5">Glycosyltransferase</fullName>
        <ecNumber evidence="5">2.4.-.-</ecNumber>
    </submittedName>
</protein>
<keyword evidence="1 5" id="KW-0328">Glycosyltransferase</keyword>
<dbReference type="Pfam" id="PF13579">
    <property type="entry name" value="Glyco_trans_4_4"/>
    <property type="match status" value="1"/>
</dbReference>
<gene>
    <name evidence="5" type="ORF">KDA82_19650</name>
</gene>
<feature type="compositionally biased region" description="Low complexity" evidence="3">
    <location>
        <begin position="246"/>
        <end position="271"/>
    </location>
</feature>
<keyword evidence="2 5" id="KW-0808">Transferase</keyword>
<keyword evidence="6" id="KW-1185">Reference proteome</keyword>